<accession>A0A0E9UQT2</accession>
<reference evidence="1" key="1">
    <citation type="submission" date="2014-11" db="EMBL/GenBank/DDBJ databases">
        <authorList>
            <person name="Amaro Gonzalez C."/>
        </authorList>
    </citation>
    <scope>NUCLEOTIDE SEQUENCE</scope>
</reference>
<reference evidence="1" key="2">
    <citation type="journal article" date="2015" name="Fish Shellfish Immunol.">
        <title>Early steps in the European eel (Anguilla anguilla)-Vibrio vulnificus interaction in the gills: Role of the RtxA13 toxin.</title>
        <authorList>
            <person name="Callol A."/>
            <person name="Pajuelo D."/>
            <person name="Ebbesson L."/>
            <person name="Teles M."/>
            <person name="MacKenzie S."/>
            <person name="Amaro C."/>
        </authorList>
    </citation>
    <scope>NUCLEOTIDE SEQUENCE</scope>
</reference>
<organism evidence="1">
    <name type="scientific">Anguilla anguilla</name>
    <name type="common">European freshwater eel</name>
    <name type="synonym">Muraena anguilla</name>
    <dbReference type="NCBI Taxonomy" id="7936"/>
    <lineage>
        <taxon>Eukaryota</taxon>
        <taxon>Metazoa</taxon>
        <taxon>Chordata</taxon>
        <taxon>Craniata</taxon>
        <taxon>Vertebrata</taxon>
        <taxon>Euteleostomi</taxon>
        <taxon>Actinopterygii</taxon>
        <taxon>Neopterygii</taxon>
        <taxon>Teleostei</taxon>
        <taxon>Anguilliformes</taxon>
        <taxon>Anguillidae</taxon>
        <taxon>Anguilla</taxon>
    </lineage>
</organism>
<name>A0A0E9UQT2_ANGAN</name>
<protein>
    <submittedName>
        <fullName evidence="1">Uncharacterized protein</fullName>
    </submittedName>
</protein>
<dbReference type="EMBL" id="GBXM01041012">
    <property type="protein sequence ID" value="JAH67565.1"/>
    <property type="molecule type" value="Transcribed_RNA"/>
</dbReference>
<sequence>MGSILSRRIAGVEDIDIQANSAYRYPPKSGK</sequence>
<evidence type="ECO:0000313" key="1">
    <source>
        <dbReference type="EMBL" id="JAH67565.1"/>
    </source>
</evidence>
<proteinExistence type="predicted"/>
<dbReference type="AlphaFoldDB" id="A0A0E9UQT2"/>